<accession>A0A0B6ZWE4</accession>
<protein>
    <submittedName>
        <fullName evidence="1">Uncharacterized protein</fullName>
    </submittedName>
</protein>
<name>A0A0B6ZWE4_9EUPU</name>
<organism evidence="1">
    <name type="scientific">Arion vulgaris</name>
    <dbReference type="NCBI Taxonomy" id="1028688"/>
    <lineage>
        <taxon>Eukaryota</taxon>
        <taxon>Metazoa</taxon>
        <taxon>Spiralia</taxon>
        <taxon>Lophotrochozoa</taxon>
        <taxon>Mollusca</taxon>
        <taxon>Gastropoda</taxon>
        <taxon>Heterobranchia</taxon>
        <taxon>Euthyneura</taxon>
        <taxon>Panpulmonata</taxon>
        <taxon>Eupulmonata</taxon>
        <taxon>Stylommatophora</taxon>
        <taxon>Helicina</taxon>
        <taxon>Arionoidea</taxon>
        <taxon>Arionidae</taxon>
        <taxon>Arion</taxon>
    </lineage>
</organism>
<proteinExistence type="predicted"/>
<evidence type="ECO:0000313" key="1">
    <source>
        <dbReference type="EMBL" id="CEK72913.1"/>
    </source>
</evidence>
<feature type="non-terminal residue" evidence="1">
    <location>
        <position position="1"/>
    </location>
</feature>
<sequence length="75" mass="8702">SVKQTNIEITENHILLLGEYPEVGALLTMVKVIDTKRNILTAKNETRLDTWNVRTMNEVDRLKCNKRNEELSSFL</sequence>
<gene>
    <name evidence="1" type="primary">ORF84521</name>
</gene>
<dbReference type="AlphaFoldDB" id="A0A0B6ZWE4"/>
<reference evidence="1" key="1">
    <citation type="submission" date="2014-12" db="EMBL/GenBank/DDBJ databases">
        <title>Insight into the proteome of Arion vulgaris.</title>
        <authorList>
            <person name="Aradska J."/>
            <person name="Bulat T."/>
            <person name="Smidak R."/>
            <person name="Sarate P."/>
            <person name="Gangsoo J."/>
            <person name="Sialana F."/>
            <person name="Bilban M."/>
            <person name="Lubec G."/>
        </authorList>
    </citation>
    <scope>NUCLEOTIDE SEQUENCE</scope>
    <source>
        <tissue evidence="1">Skin</tissue>
    </source>
</reference>
<dbReference type="EMBL" id="HACG01026048">
    <property type="protein sequence ID" value="CEK72913.1"/>
    <property type="molecule type" value="Transcribed_RNA"/>
</dbReference>